<evidence type="ECO:0000313" key="5">
    <source>
        <dbReference type="EMBL" id="UZF17454.1"/>
    </source>
</evidence>
<reference evidence="2" key="1">
    <citation type="submission" date="2015-10" db="EMBL/GenBank/DDBJ databases">
        <authorList>
            <person name="Gilbert D.G."/>
        </authorList>
    </citation>
    <scope>NUCLEOTIDE SEQUENCE</scope>
    <source>
        <strain evidence="2">Phyl III-seqv23</strain>
    </source>
</reference>
<geneLocation type="plasmid" evidence="5">
    <name>p1</name>
</geneLocation>
<keyword evidence="5" id="KW-0614">Plasmid</keyword>
<protein>
    <submittedName>
        <fullName evidence="2">Uncharacterized protein</fullName>
    </submittedName>
</protein>
<feature type="region of interest" description="Disordered" evidence="1">
    <location>
        <begin position="1"/>
        <end position="52"/>
    </location>
</feature>
<gene>
    <name evidence="5" type="ORF">LH706_26295</name>
    <name evidence="2" type="ORF">PSS4_v1_1090011</name>
    <name evidence="4" type="ORF">RUN215_v1_1570003</name>
    <name evidence="3" type="ORF">TO10_v1_950012</name>
</gene>
<dbReference type="EMBL" id="LN899820">
    <property type="protein sequence ID" value="CUV57903.1"/>
    <property type="molecule type" value="Genomic_DNA"/>
</dbReference>
<dbReference type="EMBL" id="LN899827">
    <property type="protein sequence ID" value="CUV47417.1"/>
    <property type="molecule type" value="Genomic_DNA"/>
</dbReference>
<sequence length="182" mass="19992">MASALPVRRGPPRERRSIVFGFDKQASPMTANGPPQNPPHQRNQPPASVDGAAASQRFDTERFIVIPLSGHEARNLVGILLQDEALASRIDWMEDKSRDGALREAFGIELRCNAGQARVWSIIERARRLQIGAILASHSLEGLDVEVLVASPFWDQDVSDEAGAPVIDWLQRRISEANPALA</sequence>
<name>A0A0S4UC57_RALSL</name>
<dbReference type="EMBL" id="CP085044">
    <property type="protein sequence ID" value="UZF17454.1"/>
    <property type="molecule type" value="Genomic_DNA"/>
</dbReference>
<evidence type="ECO:0000313" key="4">
    <source>
        <dbReference type="EMBL" id="CUV57903.1"/>
    </source>
</evidence>
<proteinExistence type="predicted"/>
<dbReference type="AlphaFoldDB" id="A0A0S4UC57"/>
<dbReference type="EMBL" id="LN899821">
    <property type="protein sequence ID" value="CUV19696.1"/>
    <property type="molecule type" value="Genomic_DNA"/>
</dbReference>
<evidence type="ECO:0000256" key="1">
    <source>
        <dbReference type="SAM" id="MobiDB-lite"/>
    </source>
</evidence>
<organism evidence="2">
    <name type="scientific">Ralstonia solanacearum</name>
    <name type="common">Pseudomonas solanacearum</name>
    <dbReference type="NCBI Taxonomy" id="305"/>
    <lineage>
        <taxon>Bacteria</taxon>
        <taxon>Pseudomonadati</taxon>
        <taxon>Pseudomonadota</taxon>
        <taxon>Betaproteobacteria</taxon>
        <taxon>Burkholderiales</taxon>
        <taxon>Burkholderiaceae</taxon>
        <taxon>Ralstonia</taxon>
        <taxon>Ralstonia solanacearum species complex</taxon>
    </lineage>
</organism>
<evidence type="ECO:0000313" key="2">
    <source>
        <dbReference type="EMBL" id="CUV19696.1"/>
    </source>
</evidence>
<evidence type="ECO:0000313" key="3">
    <source>
        <dbReference type="EMBL" id="CUV47417.1"/>
    </source>
</evidence>
<accession>A0A0S4UC57</accession>
<reference evidence="5" key="2">
    <citation type="submission" date="2021-10" db="EMBL/GenBank/DDBJ databases">
        <title>Complete genome sequences of five Ralstonia solancearum strains isolated from sunflower.</title>
        <authorList>
            <person name="She X."/>
            <person name="He Z."/>
        </authorList>
    </citation>
    <scope>NUCLEOTIDE SEQUENCE</scope>
    <source>
        <strain evidence="5">RS638</strain>
        <plasmid evidence="5">p1</plasmid>
    </source>
</reference>